<dbReference type="InterPro" id="IPR029044">
    <property type="entry name" value="Nucleotide-diphossugar_trans"/>
</dbReference>
<gene>
    <name evidence="3" type="ORF">HMPREF9306_01674</name>
</gene>
<feature type="domain" description="Nucleotidyl transferase" evidence="1">
    <location>
        <begin position="4"/>
        <end position="282"/>
    </location>
</feature>
<dbReference type="SUPFAM" id="SSF53448">
    <property type="entry name" value="Nucleotide-diphospho-sugar transferases"/>
    <property type="match status" value="1"/>
</dbReference>
<dbReference type="CDD" id="cd02509">
    <property type="entry name" value="GDP-M1P_Guanylyltransferase"/>
    <property type="match status" value="1"/>
</dbReference>
<dbReference type="OrthoDB" id="9806359at2"/>
<dbReference type="GO" id="GO:0004475">
    <property type="term" value="F:mannose-1-phosphate guanylyltransferase (GTP) activity"/>
    <property type="evidence" value="ECO:0007669"/>
    <property type="project" value="InterPro"/>
</dbReference>
<name>S2W171_9ACTN</name>
<dbReference type="GO" id="GO:0009298">
    <property type="term" value="P:GDP-mannose biosynthetic process"/>
    <property type="evidence" value="ECO:0007669"/>
    <property type="project" value="TreeGrafter"/>
</dbReference>
<dbReference type="GO" id="GO:0016853">
    <property type="term" value="F:isomerase activity"/>
    <property type="evidence" value="ECO:0007669"/>
    <property type="project" value="UniProtKB-KW"/>
</dbReference>
<dbReference type="InterPro" id="IPR005835">
    <property type="entry name" value="NTP_transferase_dom"/>
</dbReference>
<feature type="domain" description="MannoseP isomerase/GMP-like beta-helix" evidence="2">
    <location>
        <begin position="295"/>
        <end position="345"/>
    </location>
</feature>
<reference evidence="3 4" key="1">
    <citation type="submission" date="2013-04" db="EMBL/GenBank/DDBJ databases">
        <title>The Genome Sequence of Propionimicrobium lymphophilum ACS-093-V-SCH5.</title>
        <authorList>
            <consortium name="The Broad Institute Genomics Platform"/>
            <person name="Earl A."/>
            <person name="Ward D."/>
            <person name="Feldgarden M."/>
            <person name="Gevers D."/>
            <person name="Saerens B."/>
            <person name="Vaneechoutte M."/>
            <person name="Walker B."/>
            <person name="Young S."/>
            <person name="Zeng Q."/>
            <person name="Gargeya S."/>
            <person name="Fitzgerald M."/>
            <person name="Haas B."/>
            <person name="Abouelleil A."/>
            <person name="Allen A.W."/>
            <person name="Alvarado L."/>
            <person name="Arachchi H.M."/>
            <person name="Berlin A.M."/>
            <person name="Chapman S.B."/>
            <person name="Gainer-Dewar J."/>
            <person name="Goldberg J."/>
            <person name="Griggs A."/>
            <person name="Gujja S."/>
            <person name="Hansen M."/>
            <person name="Howarth C."/>
            <person name="Imamovic A."/>
            <person name="Ireland A."/>
            <person name="Larimer J."/>
            <person name="McCowan C."/>
            <person name="Murphy C."/>
            <person name="Pearson M."/>
            <person name="Poon T.W."/>
            <person name="Priest M."/>
            <person name="Roberts A."/>
            <person name="Saif S."/>
            <person name="Shea T."/>
            <person name="Sisk P."/>
            <person name="Sykes S."/>
            <person name="Wortman J."/>
            <person name="Nusbaum C."/>
            <person name="Birren B."/>
        </authorList>
    </citation>
    <scope>NUCLEOTIDE SEQUENCE [LARGE SCALE GENOMIC DNA]</scope>
    <source>
        <strain evidence="3 4">ACS-093-V-SCH5</strain>
    </source>
</reference>
<keyword evidence="3" id="KW-0413">Isomerase</keyword>
<dbReference type="STRING" id="883161.HMPREF9306_01674"/>
<evidence type="ECO:0000259" key="1">
    <source>
        <dbReference type="Pfam" id="PF00483"/>
    </source>
</evidence>
<dbReference type="Pfam" id="PF00483">
    <property type="entry name" value="NTP_transferase"/>
    <property type="match status" value="1"/>
</dbReference>
<keyword evidence="4" id="KW-1185">Reference proteome</keyword>
<dbReference type="Gene3D" id="3.90.550.10">
    <property type="entry name" value="Spore Coat Polysaccharide Biosynthesis Protein SpsA, Chain A"/>
    <property type="match status" value="1"/>
</dbReference>
<accession>S2W171</accession>
<dbReference type="InterPro" id="IPR054566">
    <property type="entry name" value="ManC/GMP-like_b-helix"/>
</dbReference>
<dbReference type="EMBL" id="AGZR01000009">
    <property type="protein sequence ID" value="EPD32110.1"/>
    <property type="molecule type" value="Genomic_DNA"/>
</dbReference>
<dbReference type="HOGENOM" id="CLU_035527_0_1_11"/>
<dbReference type="SUPFAM" id="SSF159283">
    <property type="entry name" value="Guanosine diphospho-D-mannose pyrophosphorylase/mannose-6-phosphate isomerase linker domain"/>
    <property type="match status" value="1"/>
</dbReference>
<dbReference type="PANTHER" id="PTHR46390:SF1">
    <property type="entry name" value="MANNOSE-1-PHOSPHATE GUANYLYLTRANSFERASE"/>
    <property type="match status" value="1"/>
</dbReference>
<protein>
    <submittedName>
        <fullName evidence="3">Mannose-1-phosphate guanylyltransferase/mannose-6-phosphate isomerase</fullName>
    </submittedName>
</protein>
<dbReference type="RefSeq" id="WP_016456485.1">
    <property type="nucleotide sequence ID" value="NZ_KE150269.1"/>
</dbReference>
<organism evidence="3 4">
    <name type="scientific">Propionimicrobium lymphophilum ACS-093-V-SCH5</name>
    <dbReference type="NCBI Taxonomy" id="883161"/>
    <lineage>
        <taxon>Bacteria</taxon>
        <taxon>Bacillati</taxon>
        <taxon>Actinomycetota</taxon>
        <taxon>Actinomycetes</taxon>
        <taxon>Propionibacteriales</taxon>
        <taxon>Propionibacteriaceae</taxon>
        <taxon>Propionimicrobium</taxon>
    </lineage>
</organism>
<dbReference type="AlphaFoldDB" id="S2W171"/>
<dbReference type="InterPro" id="IPR051161">
    <property type="entry name" value="Mannose-6P_isomerase_type2"/>
</dbReference>
<dbReference type="PATRIC" id="fig|883161.3.peg.1658"/>
<dbReference type="Proteomes" id="UP000014417">
    <property type="component" value="Unassembled WGS sequence"/>
</dbReference>
<dbReference type="InterPro" id="IPR049577">
    <property type="entry name" value="GMPP_N"/>
</dbReference>
<evidence type="ECO:0000313" key="3">
    <source>
        <dbReference type="EMBL" id="EPD32110.1"/>
    </source>
</evidence>
<sequence length="355" mass="38445">MRYAVIMAGGSGTRLWPLSRKGEPKQLLKLFSGKSLLQLAFERARALLPADRILVCTGAAYSHVVKEQLPELSDENLLGEPEGRDSLNAVAWPAAVLTRRDPEAVIATLTADQLISPIDAFVSALEDGYRAAEELGALVTFGVVPTNPHTGYGYLQRGKELSGFELASEVTEFKEKPDEQTAIEYLESGQYWWNAGMFVWQGKVLLEQLEKLQPATFEQVSELAQHPEKLSEIYPKLFKTSVDYAIMEPVSNGLGTTSVVAVGLPIEWLDVGSYESLYEALEAQGPNRGFGAQASVDSQGNLLINTTDGVIGVAGLKNTAVVRTDEITLVAPLAASQQIKAIVEEVSATCGKKFA</sequence>
<evidence type="ECO:0000313" key="4">
    <source>
        <dbReference type="Proteomes" id="UP000014417"/>
    </source>
</evidence>
<keyword evidence="3" id="KW-0808">Transferase</keyword>
<comment type="caution">
    <text evidence="3">The sequence shown here is derived from an EMBL/GenBank/DDBJ whole genome shotgun (WGS) entry which is preliminary data.</text>
</comment>
<dbReference type="PANTHER" id="PTHR46390">
    <property type="entry name" value="MANNOSE-1-PHOSPHATE GUANYLYLTRANSFERASE"/>
    <property type="match status" value="1"/>
</dbReference>
<dbReference type="Pfam" id="PF22640">
    <property type="entry name" value="ManC_GMP_beta-helix"/>
    <property type="match status" value="1"/>
</dbReference>
<proteinExistence type="predicted"/>
<evidence type="ECO:0000259" key="2">
    <source>
        <dbReference type="Pfam" id="PF22640"/>
    </source>
</evidence>
<keyword evidence="3" id="KW-0548">Nucleotidyltransferase</keyword>